<organism evidence="10 11">
    <name type="scientific">Haemophilus influenzae</name>
    <dbReference type="NCBI Taxonomy" id="727"/>
    <lineage>
        <taxon>Bacteria</taxon>
        <taxon>Pseudomonadati</taxon>
        <taxon>Pseudomonadota</taxon>
        <taxon>Gammaproteobacteria</taxon>
        <taxon>Pasteurellales</taxon>
        <taxon>Pasteurellaceae</taxon>
        <taxon>Haemophilus</taxon>
    </lineage>
</organism>
<evidence type="ECO:0000256" key="6">
    <source>
        <dbReference type="ARBA" id="ARBA00023146"/>
    </source>
</evidence>
<gene>
    <name evidence="10" type="primary">ileS_2</name>
    <name evidence="10" type="ORF">NCTC11872_01928</name>
</gene>
<evidence type="ECO:0000256" key="3">
    <source>
        <dbReference type="ARBA" id="ARBA00022741"/>
    </source>
</evidence>
<dbReference type="SUPFAM" id="SSF52374">
    <property type="entry name" value="Nucleotidylyl transferase"/>
    <property type="match status" value="1"/>
</dbReference>
<dbReference type="PANTHER" id="PTHR42765:SF1">
    <property type="entry name" value="ISOLEUCINE--TRNA LIGASE, MITOCHONDRIAL"/>
    <property type="match status" value="1"/>
</dbReference>
<dbReference type="EMBL" id="UASK01000006">
    <property type="protein sequence ID" value="SPX42297.1"/>
    <property type="molecule type" value="Genomic_DNA"/>
</dbReference>
<dbReference type="Pfam" id="PF00133">
    <property type="entry name" value="tRNA-synt_1"/>
    <property type="match status" value="1"/>
</dbReference>
<evidence type="ECO:0000256" key="8">
    <source>
        <dbReference type="ARBA" id="ARBA00048359"/>
    </source>
</evidence>
<dbReference type="PANTHER" id="PTHR42765">
    <property type="entry name" value="SOLEUCYL-TRNA SYNTHETASE"/>
    <property type="match status" value="1"/>
</dbReference>
<evidence type="ECO:0000256" key="5">
    <source>
        <dbReference type="ARBA" id="ARBA00022917"/>
    </source>
</evidence>
<dbReference type="AlphaFoldDB" id="A0A2X1RS99"/>
<proteinExistence type="inferred from homology"/>
<dbReference type="PRINTS" id="PR00984">
    <property type="entry name" value="TRNASYNTHILE"/>
</dbReference>
<dbReference type="InterPro" id="IPR014729">
    <property type="entry name" value="Rossmann-like_a/b/a_fold"/>
</dbReference>
<dbReference type="GO" id="GO:0006428">
    <property type="term" value="P:isoleucyl-tRNA aminoacylation"/>
    <property type="evidence" value="ECO:0007669"/>
    <property type="project" value="InterPro"/>
</dbReference>
<reference evidence="10 11" key="1">
    <citation type="submission" date="2018-06" db="EMBL/GenBank/DDBJ databases">
        <authorList>
            <consortium name="Pathogen Informatics"/>
            <person name="Doyle S."/>
        </authorList>
    </citation>
    <scope>NUCLEOTIDE SEQUENCE [LARGE SCALE GENOMIC DNA]</scope>
    <source>
        <strain evidence="10 11">NCTC11872</strain>
    </source>
</reference>
<dbReference type="GO" id="GO:0005829">
    <property type="term" value="C:cytosol"/>
    <property type="evidence" value="ECO:0007669"/>
    <property type="project" value="TreeGrafter"/>
</dbReference>
<dbReference type="InterPro" id="IPR050081">
    <property type="entry name" value="Ile-tRNA_ligase"/>
</dbReference>
<keyword evidence="3" id="KW-0547">Nucleotide-binding</keyword>
<dbReference type="Gene3D" id="3.40.50.620">
    <property type="entry name" value="HUPs"/>
    <property type="match status" value="1"/>
</dbReference>
<protein>
    <submittedName>
        <fullName evidence="10">Isoleucyl-tRNA synthetase</fullName>
        <ecNumber evidence="10">6.1.1.5</ecNumber>
    </submittedName>
</protein>
<dbReference type="GO" id="GO:0005524">
    <property type="term" value="F:ATP binding"/>
    <property type="evidence" value="ECO:0007669"/>
    <property type="project" value="UniProtKB-KW"/>
</dbReference>
<evidence type="ECO:0000313" key="11">
    <source>
        <dbReference type="Proteomes" id="UP000249936"/>
    </source>
</evidence>
<keyword evidence="4" id="KW-0067">ATP-binding</keyword>
<evidence type="ECO:0000313" key="10">
    <source>
        <dbReference type="EMBL" id="SPX42297.1"/>
    </source>
</evidence>
<comment type="catalytic activity">
    <reaction evidence="8">
        <text>tRNA(Ile) + L-isoleucine + ATP = L-isoleucyl-tRNA(Ile) + AMP + diphosphate</text>
        <dbReference type="Rhea" id="RHEA:11060"/>
        <dbReference type="Rhea" id="RHEA-COMP:9666"/>
        <dbReference type="Rhea" id="RHEA-COMP:9695"/>
        <dbReference type="ChEBI" id="CHEBI:30616"/>
        <dbReference type="ChEBI" id="CHEBI:33019"/>
        <dbReference type="ChEBI" id="CHEBI:58045"/>
        <dbReference type="ChEBI" id="CHEBI:78442"/>
        <dbReference type="ChEBI" id="CHEBI:78528"/>
        <dbReference type="ChEBI" id="CHEBI:456215"/>
        <dbReference type="EC" id="6.1.1.5"/>
    </reaction>
</comment>
<evidence type="ECO:0000256" key="7">
    <source>
        <dbReference type="ARBA" id="ARBA00025217"/>
    </source>
</evidence>
<dbReference type="Proteomes" id="UP000249936">
    <property type="component" value="Unassembled WGS sequence"/>
</dbReference>
<comment type="similarity">
    <text evidence="1">Belongs to the class-I aminoacyl-tRNA synthetase family. IleS type 1 subfamily.</text>
</comment>
<sequence length="124" mass="14178">MHPRTLELLEEVAKRVEKAGIQAWWDLDEKELLGADAETYRKVPDTLDVWFDSGSTYSSVVANRPEFNGQDIDMYLEGSDQHRGWFMSSLMLSTATDSKAPYKQVLTHGFTVDGQGRKMSKIYR</sequence>
<feature type="domain" description="Aminoacyl-tRNA synthetase class Ia" evidence="9">
    <location>
        <begin position="7"/>
        <end position="121"/>
    </location>
</feature>
<evidence type="ECO:0000256" key="2">
    <source>
        <dbReference type="ARBA" id="ARBA00022598"/>
    </source>
</evidence>
<dbReference type="EC" id="6.1.1.5" evidence="10"/>
<evidence type="ECO:0000256" key="4">
    <source>
        <dbReference type="ARBA" id="ARBA00022840"/>
    </source>
</evidence>
<comment type="function">
    <text evidence="7">Catalyzes the attachment of isoleucine to tRNA(Ile). As IleRS can inadvertently accommodate and process structurally similar amino acids such as valine, to avoid such errors it has two additional distinct tRNA(Ile)-dependent editing activities. One activity is designated as 'pretransfer' editing and involves the hydrolysis of activated Val-AMP. The other activity is designated 'posttransfer' editing and involves deacylation of mischarged Val-tRNA(Ile).</text>
</comment>
<keyword evidence="5" id="KW-0648">Protein biosynthesis</keyword>
<dbReference type="InterPro" id="IPR002300">
    <property type="entry name" value="aa-tRNA-synth_Ia"/>
</dbReference>
<dbReference type="InterPro" id="IPR002301">
    <property type="entry name" value="Ile-tRNA-ligase"/>
</dbReference>
<keyword evidence="6 10" id="KW-0030">Aminoacyl-tRNA synthetase</keyword>
<keyword evidence="2 10" id="KW-0436">Ligase</keyword>
<dbReference type="GO" id="GO:0004822">
    <property type="term" value="F:isoleucine-tRNA ligase activity"/>
    <property type="evidence" value="ECO:0007669"/>
    <property type="project" value="UniProtKB-EC"/>
</dbReference>
<evidence type="ECO:0000259" key="9">
    <source>
        <dbReference type="Pfam" id="PF00133"/>
    </source>
</evidence>
<accession>A0A2X1RS99</accession>
<evidence type="ECO:0000256" key="1">
    <source>
        <dbReference type="ARBA" id="ARBA00006887"/>
    </source>
</evidence>
<name>A0A2X1RS99_HAEIF</name>